<keyword evidence="3" id="KW-1185">Reference proteome</keyword>
<dbReference type="AlphaFoldDB" id="A0A4V4H4I4"/>
<dbReference type="Proteomes" id="UP000317650">
    <property type="component" value="Chromosome 10"/>
</dbReference>
<feature type="transmembrane region" description="Helical" evidence="1">
    <location>
        <begin position="58"/>
        <end position="77"/>
    </location>
</feature>
<reference evidence="2 3" key="1">
    <citation type="journal article" date="2019" name="Nat. Plants">
        <title>Genome sequencing of Musa balbisiana reveals subgenome evolution and function divergence in polyploid bananas.</title>
        <authorList>
            <person name="Yao X."/>
        </authorList>
    </citation>
    <scope>NUCLEOTIDE SEQUENCE [LARGE SCALE GENOMIC DNA]</scope>
    <source>
        <strain evidence="3">cv. DH-PKW</strain>
        <tissue evidence="2">Leaves</tissue>
    </source>
</reference>
<keyword evidence="1" id="KW-1133">Transmembrane helix</keyword>
<dbReference type="EMBL" id="PYDT01000008">
    <property type="protein sequence ID" value="THU52186.1"/>
    <property type="molecule type" value="Genomic_DNA"/>
</dbReference>
<keyword evidence="1" id="KW-0472">Membrane</keyword>
<gene>
    <name evidence="2" type="ORF">C4D60_Mb10t01340</name>
</gene>
<protein>
    <submittedName>
        <fullName evidence="2">Uncharacterized protein</fullName>
    </submittedName>
</protein>
<accession>A0A4V4H4I4</accession>
<comment type="caution">
    <text evidence="2">The sequence shown here is derived from an EMBL/GenBank/DDBJ whole genome shotgun (WGS) entry which is preliminary data.</text>
</comment>
<organism evidence="2 3">
    <name type="scientific">Musa balbisiana</name>
    <name type="common">Banana</name>
    <dbReference type="NCBI Taxonomy" id="52838"/>
    <lineage>
        <taxon>Eukaryota</taxon>
        <taxon>Viridiplantae</taxon>
        <taxon>Streptophyta</taxon>
        <taxon>Embryophyta</taxon>
        <taxon>Tracheophyta</taxon>
        <taxon>Spermatophyta</taxon>
        <taxon>Magnoliopsida</taxon>
        <taxon>Liliopsida</taxon>
        <taxon>Zingiberales</taxon>
        <taxon>Musaceae</taxon>
        <taxon>Musa</taxon>
    </lineage>
</organism>
<evidence type="ECO:0000256" key="1">
    <source>
        <dbReference type="SAM" id="Phobius"/>
    </source>
</evidence>
<evidence type="ECO:0000313" key="3">
    <source>
        <dbReference type="Proteomes" id="UP000317650"/>
    </source>
</evidence>
<sequence>MARTRHHRRITAVGHDGSITAALFLLALLPRFNFEPTPTPPSPSTYYSGRNNPTSFSHSTATLVIVLISALIFVSFFSGYLRQCAGVAAADDARGNISGAERGPPQ</sequence>
<keyword evidence="1" id="KW-0812">Transmembrane</keyword>
<name>A0A4V4H4I4_MUSBA</name>
<evidence type="ECO:0000313" key="2">
    <source>
        <dbReference type="EMBL" id="THU52186.1"/>
    </source>
</evidence>
<proteinExistence type="predicted"/>